<dbReference type="GO" id="GO:0015937">
    <property type="term" value="P:coenzyme A biosynthetic process"/>
    <property type="evidence" value="ECO:0007669"/>
    <property type="project" value="TreeGrafter"/>
</dbReference>
<gene>
    <name evidence="4" type="ORF">BN980_GECA04s02914g</name>
</gene>
<dbReference type="InterPro" id="IPR036551">
    <property type="entry name" value="Flavin_trans-like"/>
</dbReference>
<dbReference type="GO" id="GO:0004633">
    <property type="term" value="F:phosphopantothenoylcysteine decarboxylase activity"/>
    <property type="evidence" value="ECO:0007669"/>
    <property type="project" value="TreeGrafter"/>
</dbReference>
<protein>
    <submittedName>
        <fullName evidence="4">Similar to Saccharomyces cerevisiae YKR072C SIS2 Negative regulatory subunit of protein phosphatase 1 Ppz1p and also a subunit of the phosphopantothenoylcysteine decarboxylase</fullName>
    </submittedName>
</protein>
<accession>A0A0J9X6D7</accession>
<dbReference type="OrthoDB" id="1532798at2759"/>
<keyword evidence="5" id="KW-1185">Reference proteome</keyword>
<feature type="compositionally biased region" description="Low complexity" evidence="2">
    <location>
        <begin position="106"/>
        <end position="117"/>
    </location>
</feature>
<evidence type="ECO:0000259" key="3">
    <source>
        <dbReference type="Pfam" id="PF02441"/>
    </source>
</evidence>
<feature type="region of interest" description="Disordered" evidence="2">
    <location>
        <begin position="153"/>
        <end position="271"/>
    </location>
</feature>
<dbReference type="AlphaFoldDB" id="A0A0J9X6D7"/>
<feature type="compositionally biased region" description="Polar residues" evidence="2">
    <location>
        <begin position="84"/>
        <end position="101"/>
    </location>
</feature>
<dbReference type="STRING" id="1173061.A0A0J9X6D7"/>
<proteinExistence type="inferred from homology"/>
<dbReference type="Pfam" id="PF02441">
    <property type="entry name" value="Flavoprotein"/>
    <property type="match status" value="1"/>
</dbReference>
<reference evidence="4" key="1">
    <citation type="submission" date="2014-03" db="EMBL/GenBank/DDBJ databases">
        <authorList>
            <person name="Casaregola S."/>
        </authorList>
    </citation>
    <scope>NUCLEOTIDE SEQUENCE [LARGE SCALE GENOMIC DNA]</scope>
    <source>
        <strain evidence="4">CLIB 918</strain>
    </source>
</reference>
<feature type="compositionally biased region" description="Basic and acidic residues" evidence="2">
    <location>
        <begin position="177"/>
        <end position="191"/>
    </location>
</feature>
<evidence type="ECO:0000313" key="5">
    <source>
        <dbReference type="Proteomes" id="UP000242525"/>
    </source>
</evidence>
<feature type="region of interest" description="Disordered" evidence="2">
    <location>
        <begin position="1"/>
        <end position="139"/>
    </location>
</feature>
<dbReference type="SUPFAM" id="SSF52507">
    <property type="entry name" value="Homo-oligomeric flavin-containing Cys decarboxylases, HFCD"/>
    <property type="match status" value="1"/>
</dbReference>
<feature type="region of interest" description="Disordered" evidence="2">
    <location>
        <begin position="465"/>
        <end position="524"/>
    </location>
</feature>
<feature type="compositionally biased region" description="Polar residues" evidence="2">
    <location>
        <begin position="118"/>
        <end position="139"/>
    </location>
</feature>
<dbReference type="GO" id="GO:0010181">
    <property type="term" value="F:FMN binding"/>
    <property type="evidence" value="ECO:0007669"/>
    <property type="project" value="TreeGrafter"/>
</dbReference>
<dbReference type="GO" id="GO:0071513">
    <property type="term" value="C:phosphopantothenoylcysteine decarboxylase complex"/>
    <property type="evidence" value="ECO:0007669"/>
    <property type="project" value="TreeGrafter"/>
</dbReference>
<dbReference type="PANTHER" id="PTHR14359:SF17">
    <property type="entry name" value="PHOSPHOPANTOTHENOYLCYSTEINE DECARBOXYLASE SUBUNIT SIS2-RELATED"/>
    <property type="match status" value="1"/>
</dbReference>
<dbReference type="EMBL" id="CCBN010000004">
    <property type="protein sequence ID" value="CDO53015.1"/>
    <property type="molecule type" value="Genomic_DNA"/>
</dbReference>
<comment type="caution">
    <text evidence="4">The sequence shown here is derived from an EMBL/GenBank/DDBJ whole genome shotgun (WGS) entry which is preliminary data.</text>
</comment>
<sequence>MDKSSISESPAVPPVVTTSSPPVLSETPSGALEEEAKKEAANQATKFNEKISKVKGKVVVSSNALQAKPTPSLLKSKQPDDHSVTPNKSSLTTPTNTSSVNIPDPSGTSGAASSIASPVTSAISDSHLSVSSATHQKQPSVHAHFLYEDVVHAGTRSRSGSCSRDRTVGVSPPRSAPRIDKDKALDGKSLHDALSNIQSNSSIQSPGSQPFRAGHPDATSPNPPESSGVSLSKSAAVTDGKSGPQSAPVTEKASPPAPVNTSNTAGDPRLPQDDGKLHILLAATGSVSTSKLRLIIHKLDEIYGKDRASIQIILTKASENFISRGEIPSHIRIWRDKDEWETWHGRSDPVIHIELRRWADILVIAPLSANTLGKIALGLCDNLLTCVVRAWNTQYPILIAPAMVSAAYNHPATKAHLKVIKEEMKWIEVLKPVEKVVGSYGDIGLGGMMDWNEIVNKIVLKLGGYPEEDDNDDDNDDGNDDNNDDDDDDDEDDDDDDDDGEDEAKSKRGPKYKNNEEDEEELDSVVKKLSLADLDHLEEVKGKLLASKSRTFM</sequence>
<comment type="similarity">
    <text evidence="1">Belongs to the HFCD (homooligomeric flavin containing Cys decarboxylase) superfamily.</text>
</comment>
<organism evidence="4 5">
    <name type="scientific">Geotrichum candidum</name>
    <name type="common">Oospora lactis</name>
    <name type="synonym">Dipodascus geotrichum</name>
    <dbReference type="NCBI Taxonomy" id="1173061"/>
    <lineage>
        <taxon>Eukaryota</taxon>
        <taxon>Fungi</taxon>
        <taxon>Dikarya</taxon>
        <taxon>Ascomycota</taxon>
        <taxon>Saccharomycotina</taxon>
        <taxon>Dipodascomycetes</taxon>
        <taxon>Dipodascales</taxon>
        <taxon>Dipodascaceae</taxon>
        <taxon>Geotrichum</taxon>
    </lineage>
</organism>
<dbReference type="Proteomes" id="UP000242525">
    <property type="component" value="Unassembled WGS sequence"/>
</dbReference>
<evidence type="ECO:0000256" key="1">
    <source>
        <dbReference type="ARBA" id="ARBA00038350"/>
    </source>
</evidence>
<dbReference type="Gene3D" id="3.40.50.1950">
    <property type="entry name" value="Flavin prenyltransferase-like"/>
    <property type="match status" value="1"/>
</dbReference>
<dbReference type="InterPro" id="IPR003382">
    <property type="entry name" value="Flavoprotein"/>
</dbReference>
<evidence type="ECO:0000313" key="4">
    <source>
        <dbReference type="EMBL" id="CDO53015.1"/>
    </source>
</evidence>
<feature type="domain" description="Flavoprotein" evidence="3">
    <location>
        <begin position="278"/>
        <end position="459"/>
    </location>
</feature>
<feature type="compositionally biased region" description="Polar residues" evidence="2">
    <location>
        <begin position="225"/>
        <end position="235"/>
    </location>
</feature>
<feature type="compositionally biased region" description="Low complexity" evidence="2">
    <location>
        <begin position="195"/>
        <end position="205"/>
    </location>
</feature>
<feature type="compositionally biased region" description="Acidic residues" evidence="2">
    <location>
        <begin position="466"/>
        <end position="502"/>
    </location>
</feature>
<evidence type="ECO:0000256" key="2">
    <source>
        <dbReference type="SAM" id="MobiDB-lite"/>
    </source>
</evidence>
<feature type="compositionally biased region" description="Low complexity" evidence="2">
    <location>
        <begin position="7"/>
        <end position="31"/>
    </location>
</feature>
<dbReference type="PANTHER" id="PTHR14359">
    <property type="entry name" value="HOMO-OLIGOMERIC FLAVIN CONTAINING CYS DECARBOXYLASE FAMILY"/>
    <property type="match status" value="1"/>
</dbReference>
<name>A0A0J9X6D7_GEOCN</name>